<dbReference type="EMBL" id="JGYD01000018">
    <property type="protein sequence ID" value="KSV17996.1"/>
    <property type="molecule type" value="Genomic_DNA"/>
</dbReference>
<comment type="caution">
    <text evidence="3">The sequence shown here is derived from an EMBL/GenBank/DDBJ whole genome shotgun (WGS) entry which is preliminary data.</text>
</comment>
<dbReference type="Proteomes" id="UP000053577">
    <property type="component" value="Unassembled WGS sequence"/>
</dbReference>
<sequence length="538" mass="55749">MFSIKKLVRREKGASLAIALIFLAIGAIMIPPLLLLIGSGLEQGEAIENRTDTLYSSDAGVEWVINILKTGGEGVTDSYGLAGLPNAESTSRTYNLSGLNGSAVKVKLIYHDAHDAGSYYEVVSTATLNGKSMTTNAALRYQPSGGSVFDNAITSLHGDVKLTGNSSVISDPRNPPGAVVYSGGELILTGSSWIEGDVYADDGIDLGWSTPITGDAVTPEGVNRPGNIGGTLTTGATPQLPKALTDAEIAAIVSDIQNETAFAAFSPGPITRNSDWSIGYWPVPDSVYYTAERIQRDLNISTGTPLTFKSSVYIGRDFNHNNSVTVVFEGPVVILGNLKVNGSGSIIFKDSVWVGGNIDLSGSVNVEFQGKVYVGGDCKLASGGTVPFGDTLYVGGDLKTTGSREVDLGGSIFVGGDLDLAGSSQMVGPETVVVLGDIDLTGSTKITDVNELPFILSPTGDFDMSGSSWVSAVVYAPQADVSLNGGVNLYGAVVSNSLTVTGSSQIEYPTSLSTRTDLPGGGGTSATLEILAWNTLGG</sequence>
<feature type="transmembrane region" description="Helical" evidence="1">
    <location>
        <begin position="16"/>
        <end position="41"/>
    </location>
</feature>
<evidence type="ECO:0000259" key="2">
    <source>
        <dbReference type="Pfam" id="PF23981"/>
    </source>
</evidence>
<dbReference type="OrthoDB" id="166156at2"/>
<keyword evidence="1" id="KW-0472">Membrane</keyword>
<gene>
    <name evidence="3" type="ORF">DA01_04970</name>
</gene>
<dbReference type="Pfam" id="PF23981">
    <property type="entry name" value="DUF7305"/>
    <property type="match status" value="1"/>
</dbReference>
<accession>A0A0V8M2M9</accession>
<name>A0A0V8M2M9_9CHLR</name>
<keyword evidence="1" id="KW-0812">Transmembrane</keyword>
<organism evidence="3 4">
    <name type="scientific">Dehalococcoides mccartyi</name>
    <dbReference type="NCBI Taxonomy" id="61435"/>
    <lineage>
        <taxon>Bacteria</taxon>
        <taxon>Bacillati</taxon>
        <taxon>Chloroflexota</taxon>
        <taxon>Dehalococcoidia</taxon>
        <taxon>Dehalococcoidales</taxon>
        <taxon>Dehalococcoidaceae</taxon>
        <taxon>Dehalococcoides</taxon>
    </lineage>
</organism>
<protein>
    <recommendedName>
        <fullName evidence="2">DUF7305 domain-containing protein</fullName>
    </recommendedName>
</protein>
<dbReference type="PATRIC" id="fig|61435.5.peg.979"/>
<reference evidence="3 4" key="1">
    <citation type="journal article" date="2015" name="Sci. Rep.">
        <title>A comparative genomics and reductive dehalogenase gene transcription study of two chloroethene-respiring bacteria, Dehalococcoides mccartyi strains MB and 11a.</title>
        <authorList>
            <person name="Low A."/>
            <person name="Shen Z."/>
            <person name="Cheng D."/>
            <person name="Rogers M.J."/>
            <person name="Lee P.K."/>
            <person name="He J."/>
        </authorList>
    </citation>
    <scope>NUCLEOTIDE SEQUENCE [LARGE SCALE GENOMIC DNA]</scope>
    <source>
        <strain evidence="3 4">MB</strain>
    </source>
</reference>
<keyword evidence="1" id="KW-1133">Transmembrane helix</keyword>
<dbReference type="InterPro" id="IPR055729">
    <property type="entry name" value="DUF7305"/>
</dbReference>
<evidence type="ECO:0000256" key="1">
    <source>
        <dbReference type="SAM" id="Phobius"/>
    </source>
</evidence>
<dbReference type="AlphaFoldDB" id="A0A0V8M2M9"/>
<dbReference type="RefSeq" id="WP_058292488.1">
    <property type="nucleotide sequence ID" value="NZ_JGYD01000018.1"/>
</dbReference>
<evidence type="ECO:0000313" key="3">
    <source>
        <dbReference type="EMBL" id="KSV17996.1"/>
    </source>
</evidence>
<proteinExistence type="predicted"/>
<evidence type="ECO:0000313" key="4">
    <source>
        <dbReference type="Proteomes" id="UP000053577"/>
    </source>
</evidence>
<feature type="domain" description="DUF7305" evidence="2">
    <location>
        <begin position="393"/>
        <end position="513"/>
    </location>
</feature>